<proteinExistence type="predicted"/>
<accession>A0A645D4V1</accession>
<reference evidence="1" key="1">
    <citation type="submission" date="2019-08" db="EMBL/GenBank/DDBJ databases">
        <authorList>
            <person name="Kucharzyk K."/>
            <person name="Murdoch R.W."/>
            <person name="Higgins S."/>
            <person name="Loffler F."/>
        </authorList>
    </citation>
    <scope>NUCLEOTIDE SEQUENCE</scope>
</reference>
<name>A0A645D4V1_9ZZZZ</name>
<organism evidence="1">
    <name type="scientific">bioreactor metagenome</name>
    <dbReference type="NCBI Taxonomy" id="1076179"/>
    <lineage>
        <taxon>unclassified sequences</taxon>
        <taxon>metagenomes</taxon>
        <taxon>ecological metagenomes</taxon>
    </lineage>
</organism>
<evidence type="ECO:0000313" key="1">
    <source>
        <dbReference type="EMBL" id="MPM84227.1"/>
    </source>
</evidence>
<protein>
    <recommendedName>
        <fullName evidence="2">Helix-turn-helix type 11 domain-containing protein</fullName>
    </recommendedName>
</protein>
<dbReference type="EMBL" id="VSSQ01032828">
    <property type="protein sequence ID" value="MPM84227.1"/>
    <property type="molecule type" value="Genomic_DNA"/>
</dbReference>
<comment type="caution">
    <text evidence="1">The sequence shown here is derived from an EMBL/GenBank/DDBJ whole genome shotgun (WGS) entry which is preliminary data.</text>
</comment>
<gene>
    <name evidence="1" type="ORF">SDC9_131298</name>
</gene>
<evidence type="ECO:0008006" key="2">
    <source>
        <dbReference type="Google" id="ProtNLM"/>
    </source>
</evidence>
<sequence>MRTPSKRLSPQELTILFKLQNGEKLSQPSMIGEGCWRLASRVSAIRKHGWNVQSLILPGGFKQYSIDPENPRIVDEAQQIFLPLEAEGGQLQ</sequence>
<dbReference type="AlphaFoldDB" id="A0A645D4V1"/>